<name>A0ABP8QZI9_9SPHI</name>
<proteinExistence type="predicted"/>
<dbReference type="Proteomes" id="UP001500394">
    <property type="component" value="Unassembled WGS sequence"/>
</dbReference>
<dbReference type="RefSeq" id="WP_345065749.1">
    <property type="nucleotide sequence ID" value="NZ_BAABGR010000010.1"/>
</dbReference>
<dbReference type="EMBL" id="BAABGR010000010">
    <property type="protein sequence ID" value="GAA4514175.1"/>
    <property type="molecule type" value="Genomic_DNA"/>
</dbReference>
<organism evidence="1 2">
    <name type="scientific">Sphingobacterium thermophilum</name>
    <dbReference type="NCBI Taxonomy" id="768534"/>
    <lineage>
        <taxon>Bacteria</taxon>
        <taxon>Pseudomonadati</taxon>
        <taxon>Bacteroidota</taxon>
        <taxon>Sphingobacteriia</taxon>
        <taxon>Sphingobacteriales</taxon>
        <taxon>Sphingobacteriaceae</taxon>
        <taxon>Sphingobacterium</taxon>
    </lineage>
</organism>
<sequence>MEHSESNHLEVRTANQVLKEASLQPDPIFLYQPLVTQGELVILFADTGIGKTALSVQMAVHIAKQQYHVLYVDLELSDKQFEKRYRNDEGIHFRFPEMFFRAGYCVL</sequence>
<dbReference type="Gene3D" id="3.40.50.300">
    <property type="entry name" value="P-loop containing nucleotide triphosphate hydrolases"/>
    <property type="match status" value="1"/>
</dbReference>
<evidence type="ECO:0000313" key="1">
    <source>
        <dbReference type="EMBL" id="GAA4514175.1"/>
    </source>
</evidence>
<evidence type="ECO:0000313" key="2">
    <source>
        <dbReference type="Proteomes" id="UP001500394"/>
    </source>
</evidence>
<gene>
    <name evidence="1" type="ORF">GCM10023173_10590</name>
</gene>
<keyword evidence="2" id="KW-1185">Reference proteome</keyword>
<dbReference type="InterPro" id="IPR027417">
    <property type="entry name" value="P-loop_NTPase"/>
</dbReference>
<reference evidence="2" key="1">
    <citation type="journal article" date="2019" name="Int. J. Syst. Evol. Microbiol.">
        <title>The Global Catalogue of Microorganisms (GCM) 10K type strain sequencing project: providing services to taxonomists for standard genome sequencing and annotation.</title>
        <authorList>
            <consortium name="The Broad Institute Genomics Platform"/>
            <consortium name="The Broad Institute Genome Sequencing Center for Infectious Disease"/>
            <person name="Wu L."/>
            <person name="Ma J."/>
        </authorList>
    </citation>
    <scope>NUCLEOTIDE SEQUENCE [LARGE SCALE GENOMIC DNA]</scope>
    <source>
        <strain evidence="2">JCM 17858</strain>
    </source>
</reference>
<comment type="caution">
    <text evidence="1">The sequence shown here is derived from an EMBL/GenBank/DDBJ whole genome shotgun (WGS) entry which is preliminary data.</text>
</comment>
<dbReference type="Pfam" id="PF13481">
    <property type="entry name" value="AAA_25"/>
    <property type="match status" value="1"/>
</dbReference>
<accession>A0ABP8QZI9</accession>
<dbReference type="SUPFAM" id="SSF52540">
    <property type="entry name" value="P-loop containing nucleoside triphosphate hydrolases"/>
    <property type="match status" value="1"/>
</dbReference>
<protein>
    <submittedName>
        <fullName evidence="1">Uncharacterized protein</fullName>
    </submittedName>
</protein>